<dbReference type="EMBL" id="CP092109">
    <property type="protein sequence ID" value="UWZ78728.1"/>
    <property type="molecule type" value="Genomic_DNA"/>
</dbReference>
<feature type="domain" description="IPT/TIG" evidence="2">
    <location>
        <begin position="25"/>
        <end position="99"/>
    </location>
</feature>
<dbReference type="Gene3D" id="2.60.40.10">
    <property type="entry name" value="Immunoglobulins"/>
    <property type="match status" value="2"/>
</dbReference>
<name>A0ABY5ZJE4_9BACT</name>
<reference evidence="3" key="1">
    <citation type="journal article" date="2022" name="Environ. Microbiol.">
        <title>Geoalkalibacter halelectricus SAP #1 sp. nov. possessing extracellular electron transfer and mineral#reducing capabilities from a haloalkaline environment.</title>
        <authorList>
            <person name="Yadav S."/>
            <person name="Singh R."/>
            <person name="Sundharam S.S."/>
            <person name="Chaudhary S."/>
            <person name="Krishnamurthi S."/>
            <person name="Patil S.A."/>
        </authorList>
    </citation>
    <scope>NUCLEOTIDE SEQUENCE</scope>
    <source>
        <strain evidence="3">SAP-1</strain>
    </source>
</reference>
<dbReference type="CDD" id="cd00102">
    <property type="entry name" value="IPT"/>
    <property type="match status" value="1"/>
</dbReference>
<organism evidence="3 4">
    <name type="scientific">Geoalkalibacter halelectricus</name>
    <dbReference type="NCBI Taxonomy" id="2847045"/>
    <lineage>
        <taxon>Bacteria</taxon>
        <taxon>Pseudomonadati</taxon>
        <taxon>Thermodesulfobacteriota</taxon>
        <taxon>Desulfuromonadia</taxon>
        <taxon>Desulfuromonadales</taxon>
        <taxon>Geoalkalibacteraceae</taxon>
        <taxon>Geoalkalibacter</taxon>
    </lineage>
</organism>
<feature type="signal peptide" evidence="1">
    <location>
        <begin position="1"/>
        <end position="23"/>
    </location>
</feature>
<evidence type="ECO:0000313" key="4">
    <source>
        <dbReference type="Proteomes" id="UP001060414"/>
    </source>
</evidence>
<protein>
    <submittedName>
        <fullName evidence="3">IPT/TIG domain-containing protein</fullName>
    </submittedName>
</protein>
<keyword evidence="1" id="KW-0732">Signal</keyword>
<dbReference type="InterPro" id="IPR014756">
    <property type="entry name" value="Ig_E-set"/>
</dbReference>
<proteinExistence type="predicted"/>
<dbReference type="RefSeq" id="WP_260747086.1">
    <property type="nucleotide sequence ID" value="NZ_CP092109.1"/>
</dbReference>
<dbReference type="Pfam" id="PF01833">
    <property type="entry name" value="TIG"/>
    <property type="match status" value="2"/>
</dbReference>
<accession>A0ABY5ZJE4</accession>
<dbReference type="SUPFAM" id="SSF81296">
    <property type="entry name" value="E set domains"/>
    <property type="match status" value="2"/>
</dbReference>
<evidence type="ECO:0000259" key="2">
    <source>
        <dbReference type="Pfam" id="PF01833"/>
    </source>
</evidence>
<dbReference type="InterPro" id="IPR013783">
    <property type="entry name" value="Ig-like_fold"/>
</dbReference>
<dbReference type="Proteomes" id="UP001060414">
    <property type="component" value="Chromosome"/>
</dbReference>
<evidence type="ECO:0000256" key="1">
    <source>
        <dbReference type="SAM" id="SignalP"/>
    </source>
</evidence>
<dbReference type="InterPro" id="IPR002909">
    <property type="entry name" value="IPT_dom"/>
</dbReference>
<evidence type="ECO:0000313" key="3">
    <source>
        <dbReference type="EMBL" id="UWZ78728.1"/>
    </source>
</evidence>
<sequence length="284" mass="30890">MRKILLTFCVLLCCALWSATAAALEIRSLSPSTGEPGARVAMTGGPFAPAVEILFGSEVLIPDQHEESRLVFTIPALPEGDYLVLLRHGEDTSPTGFTFRLVEPAPWIGSISPTQLDECTFEEERRVVISGRNFQTGAQVLVNQAAVPVDAVGSEEITFKFPPLTSGMHRVQVVNPSGKISLAHGLQISNIPEIQSVSIGADQVNFYEVVINGKNFQFNSRLLVNGEVVRGAAAIRPSTEFVQVVDCRTLRYTRYPVSREPRQVNLQIVNPGGEQSAVYTATIP</sequence>
<feature type="domain" description="IPT/TIG" evidence="2">
    <location>
        <begin position="106"/>
        <end position="179"/>
    </location>
</feature>
<keyword evidence="4" id="KW-1185">Reference proteome</keyword>
<gene>
    <name evidence="3" type="ORF">L9S41_13720</name>
</gene>
<feature type="chain" id="PRO_5046289324" evidence="1">
    <location>
        <begin position="24"/>
        <end position="284"/>
    </location>
</feature>